<gene>
    <name evidence="1" type="ORF">AFUS01_LOCUS10984</name>
</gene>
<proteinExistence type="predicted"/>
<keyword evidence="2" id="KW-1185">Reference proteome</keyword>
<reference evidence="1" key="1">
    <citation type="submission" date="2021-06" db="EMBL/GenBank/DDBJ databases">
        <authorList>
            <person name="Hodson N. C."/>
            <person name="Mongue J. A."/>
            <person name="Jaron S. K."/>
        </authorList>
    </citation>
    <scope>NUCLEOTIDE SEQUENCE</scope>
</reference>
<protein>
    <submittedName>
        <fullName evidence="1">Uncharacterized protein</fullName>
    </submittedName>
</protein>
<dbReference type="EMBL" id="CAJVCH010082942">
    <property type="protein sequence ID" value="CAG7721793.1"/>
    <property type="molecule type" value="Genomic_DNA"/>
</dbReference>
<organism evidence="1 2">
    <name type="scientific">Allacma fusca</name>
    <dbReference type="NCBI Taxonomy" id="39272"/>
    <lineage>
        <taxon>Eukaryota</taxon>
        <taxon>Metazoa</taxon>
        <taxon>Ecdysozoa</taxon>
        <taxon>Arthropoda</taxon>
        <taxon>Hexapoda</taxon>
        <taxon>Collembola</taxon>
        <taxon>Symphypleona</taxon>
        <taxon>Sminthuridae</taxon>
        <taxon>Allacma</taxon>
    </lineage>
</organism>
<dbReference type="Proteomes" id="UP000708208">
    <property type="component" value="Unassembled WGS sequence"/>
</dbReference>
<name>A0A8J2K9I6_9HEXA</name>
<feature type="non-terminal residue" evidence="1">
    <location>
        <position position="1"/>
    </location>
</feature>
<evidence type="ECO:0000313" key="2">
    <source>
        <dbReference type="Proteomes" id="UP000708208"/>
    </source>
</evidence>
<sequence>MQLTSSGYGGSRSQQAQWEYQGLTDQITGLHLVENFL</sequence>
<evidence type="ECO:0000313" key="1">
    <source>
        <dbReference type="EMBL" id="CAG7721793.1"/>
    </source>
</evidence>
<comment type="caution">
    <text evidence="1">The sequence shown here is derived from an EMBL/GenBank/DDBJ whole genome shotgun (WGS) entry which is preliminary data.</text>
</comment>
<dbReference type="AlphaFoldDB" id="A0A8J2K9I6"/>
<accession>A0A8J2K9I6</accession>